<dbReference type="InterPro" id="IPR045956">
    <property type="entry name" value="DUF6376"/>
</dbReference>
<name>A0A5D4TDT3_9BACI</name>
<keyword evidence="1" id="KW-0732">Signal</keyword>
<protein>
    <recommendedName>
        <fullName evidence="4">Lipoprotein</fullName>
    </recommendedName>
</protein>
<dbReference type="AlphaFoldDB" id="A0A5D4TDT3"/>
<comment type="caution">
    <text evidence="2">The sequence shown here is derived from an EMBL/GenBank/DDBJ whole genome shotgun (WGS) entry which is preliminary data.</text>
</comment>
<evidence type="ECO:0000256" key="1">
    <source>
        <dbReference type="SAM" id="SignalP"/>
    </source>
</evidence>
<evidence type="ECO:0008006" key="4">
    <source>
        <dbReference type="Google" id="ProtNLM"/>
    </source>
</evidence>
<evidence type="ECO:0000313" key="2">
    <source>
        <dbReference type="EMBL" id="TYS73883.1"/>
    </source>
</evidence>
<dbReference type="OrthoDB" id="2607309at2"/>
<dbReference type="EMBL" id="VTET01000002">
    <property type="protein sequence ID" value="TYS73883.1"/>
    <property type="molecule type" value="Genomic_DNA"/>
</dbReference>
<feature type="chain" id="PRO_5038443611" description="Lipoprotein" evidence="1">
    <location>
        <begin position="23"/>
        <end position="145"/>
    </location>
</feature>
<feature type="signal peptide" evidence="1">
    <location>
        <begin position="1"/>
        <end position="22"/>
    </location>
</feature>
<reference evidence="2 3" key="1">
    <citation type="submission" date="2019-08" db="EMBL/GenBank/DDBJ databases">
        <title>Bacillus genomes from the desert of Cuatro Cienegas, Coahuila.</title>
        <authorList>
            <person name="Olmedo-Alvarez G."/>
        </authorList>
    </citation>
    <scope>NUCLEOTIDE SEQUENCE [LARGE SCALE GENOMIC DNA]</scope>
    <source>
        <strain evidence="2 3">CH98b_3T</strain>
    </source>
</reference>
<dbReference type="RefSeq" id="WP_148978742.1">
    <property type="nucleotide sequence ID" value="NZ_JBNILM010000003.1"/>
</dbReference>
<dbReference type="PROSITE" id="PS51257">
    <property type="entry name" value="PROKAR_LIPOPROTEIN"/>
    <property type="match status" value="1"/>
</dbReference>
<evidence type="ECO:0000313" key="3">
    <source>
        <dbReference type="Proteomes" id="UP000324517"/>
    </source>
</evidence>
<dbReference type="Proteomes" id="UP000324517">
    <property type="component" value="Unassembled WGS sequence"/>
</dbReference>
<organism evidence="2 3">
    <name type="scientific">Sutcliffiella horikoshii</name>
    <dbReference type="NCBI Taxonomy" id="79883"/>
    <lineage>
        <taxon>Bacteria</taxon>
        <taxon>Bacillati</taxon>
        <taxon>Bacillota</taxon>
        <taxon>Bacilli</taxon>
        <taxon>Bacillales</taxon>
        <taxon>Bacillaceae</taxon>
        <taxon>Sutcliffiella</taxon>
    </lineage>
</organism>
<proteinExistence type="predicted"/>
<sequence>MRKIIITFTLLSSILLSGCSVLEEVNSSLEYVNEATEHINTWKDFGAEAPQMIQEAAADANVKEELETRLNEMLVEIEEFNNTDAPAIAESVHQQIVDKNQAIKDVIENSMVDGEVALEKLQDSELYTLINEVTTMMNLLEELGS</sequence>
<accession>A0A5D4TDT3</accession>
<gene>
    <name evidence="2" type="ORF">FZC75_06100</name>
</gene>
<dbReference type="Pfam" id="PF19903">
    <property type="entry name" value="DUF6376"/>
    <property type="match status" value="1"/>
</dbReference>